<proteinExistence type="predicted"/>
<reference evidence="1 2" key="1">
    <citation type="submission" date="2024-04" db="EMBL/GenBank/DDBJ databases">
        <title>Tritrichomonas musculus Genome.</title>
        <authorList>
            <person name="Alves-Ferreira E."/>
            <person name="Grigg M."/>
            <person name="Lorenzi H."/>
            <person name="Galac M."/>
        </authorList>
    </citation>
    <scope>NUCLEOTIDE SEQUENCE [LARGE SCALE GENOMIC DNA]</scope>
    <source>
        <strain evidence="1 2">EAF2021</strain>
    </source>
</reference>
<dbReference type="Proteomes" id="UP001470230">
    <property type="component" value="Unassembled WGS sequence"/>
</dbReference>
<evidence type="ECO:0008006" key="3">
    <source>
        <dbReference type="Google" id="ProtNLM"/>
    </source>
</evidence>
<sequence>MEYTLDFKEENGIYILGQYEVKVIEEKGIVLKHNFFFSEEEIENHFLRNQRAFNSVGKLVNEPLKIVDDTIYYKYFDGFDLLPSINRKVHRAKKCINGTIKDGKEVAINILNGYARLINEAKFLITDICNGNNIMVSKNTNDICFIDLDTVIDVNLFTEKEENSKILLITMNYLWSIIISLFTSTQITNDDRTYYHKLRGSAGINFILFNDEKKTVFNEFFKKFIEIHQDRNLDIKDMNTFVDELKENVLNVWEWND</sequence>
<dbReference type="EMBL" id="JAPFFF010000043">
    <property type="protein sequence ID" value="KAK8841039.1"/>
    <property type="molecule type" value="Genomic_DNA"/>
</dbReference>
<gene>
    <name evidence="1" type="ORF">M9Y10_027876</name>
</gene>
<comment type="caution">
    <text evidence="1">The sequence shown here is derived from an EMBL/GenBank/DDBJ whole genome shotgun (WGS) entry which is preliminary data.</text>
</comment>
<evidence type="ECO:0000313" key="2">
    <source>
        <dbReference type="Proteomes" id="UP001470230"/>
    </source>
</evidence>
<name>A0ABR2H4A2_9EUKA</name>
<keyword evidence="2" id="KW-1185">Reference proteome</keyword>
<protein>
    <recommendedName>
        <fullName evidence="3">Protein kinase domain-containing protein</fullName>
    </recommendedName>
</protein>
<accession>A0ABR2H4A2</accession>
<evidence type="ECO:0000313" key="1">
    <source>
        <dbReference type="EMBL" id="KAK8841039.1"/>
    </source>
</evidence>
<organism evidence="1 2">
    <name type="scientific">Tritrichomonas musculus</name>
    <dbReference type="NCBI Taxonomy" id="1915356"/>
    <lineage>
        <taxon>Eukaryota</taxon>
        <taxon>Metamonada</taxon>
        <taxon>Parabasalia</taxon>
        <taxon>Tritrichomonadida</taxon>
        <taxon>Tritrichomonadidae</taxon>
        <taxon>Tritrichomonas</taxon>
    </lineage>
</organism>